<feature type="transmembrane region" description="Helical" evidence="10">
    <location>
        <begin position="280"/>
        <end position="311"/>
    </location>
</feature>
<dbReference type="GO" id="GO:0015031">
    <property type="term" value="P:protein transport"/>
    <property type="evidence" value="ECO:0007669"/>
    <property type="project" value="UniProtKB-KW"/>
</dbReference>
<comment type="similarity">
    <text evidence="2">Belongs to the oligopeptide OPT transporter family.</text>
</comment>
<dbReference type="InterPro" id="IPR004648">
    <property type="entry name" value="Oligpept_transpt"/>
</dbReference>
<dbReference type="GO" id="GO:0035673">
    <property type="term" value="F:oligopeptide transmembrane transporter activity"/>
    <property type="evidence" value="ECO:0007669"/>
    <property type="project" value="InterPro"/>
</dbReference>
<feature type="transmembrane region" description="Helical" evidence="10">
    <location>
        <begin position="133"/>
        <end position="152"/>
    </location>
</feature>
<evidence type="ECO:0000256" key="9">
    <source>
        <dbReference type="SAM" id="MobiDB-lite"/>
    </source>
</evidence>
<evidence type="ECO:0000256" key="8">
    <source>
        <dbReference type="ARBA" id="ARBA00023136"/>
    </source>
</evidence>
<evidence type="ECO:0000256" key="6">
    <source>
        <dbReference type="ARBA" id="ARBA00022927"/>
    </source>
</evidence>
<feature type="transmembrane region" description="Helical" evidence="10">
    <location>
        <begin position="107"/>
        <end position="126"/>
    </location>
</feature>
<feature type="transmembrane region" description="Helical" evidence="10">
    <location>
        <begin position="349"/>
        <end position="373"/>
    </location>
</feature>
<feature type="transmembrane region" description="Helical" evidence="10">
    <location>
        <begin position="479"/>
        <end position="499"/>
    </location>
</feature>
<evidence type="ECO:0000256" key="10">
    <source>
        <dbReference type="SAM" id="Phobius"/>
    </source>
</evidence>
<feature type="transmembrane region" description="Helical" evidence="10">
    <location>
        <begin position="178"/>
        <end position="200"/>
    </location>
</feature>
<feature type="transmembrane region" description="Helical" evidence="10">
    <location>
        <begin position="423"/>
        <end position="446"/>
    </location>
</feature>
<proteinExistence type="inferred from homology"/>
<evidence type="ECO:0000256" key="2">
    <source>
        <dbReference type="ARBA" id="ARBA00008807"/>
    </source>
</evidence>
<evidence type="ECO:0000256" key="4">
    <source>
        <dbReference type="ARBA" id="ARBA00022692"/>
    </source>
</evidence>
<dbReference type="OrthoDB" id="9986677at2759"/>
<evidence type="ECO:0000256" key="1">
    <source>
        <dbReference type="ARBA" id="ARBA00004141"/>
    </source>
</evidence>
<evidence type="ECO:0000313" key="12">
    <source>
        <dbReference type="Proteomes" id="UP000311382"/>
    </source>
</evidence>
<protein>
    <submittedName>
        <fullName evidence="11">OPT oligopeptide transporter protein-domain-containing protein</fullName>
    </submittedName>
</protein>
<keyword evidence="3" id="KW-0813">Transport</keyword>
<comment type="caution">
    <text evidence="11">The sequence shown here is derived from an EMBL/GenBank/DDBJ whole genome shotgun (WGS) entry which is preliminary data.</text>
</comment>
<feature type="region of interest" description="Disordered" evidence="9">
    <location>
        <begin position="19"/>
        <end position="40"/>
    </location>
</feature>
<keyword evidence="4 10" id="KW-0812">Transmembrane</keyword>
<accession>A0A5C5FVS6</accession>
<sequence length="806" mass="90017">MSLASNHLGGALNDDTPAALVGPLEALPPSSSETSSLDGKHDVEKAYSDVDEKLARQAGDVLEANELSPMEAFAVNVDGDQSPFAEVAACVPNTDDPDLLISTFRSWTLLTVFVLVFSGVNCFFSLRYPSLTIGYVVALVLVHPIGKAWAALLPDWRIGSGRLSFRLNPGPWTVKEHALVALAVNLTSSQAYALGSLVTLVSDQFWDRKSEFGPGFGILYILTTQTLGFGLAGLARRWIVYPAAMVWPATLPSTVLLRAFHEREDRTSVHGWSVSRYRFFSYVTLGAFVWFWFPDYLFTALSSFAFITWIVPNNQKVNAIFGMNSGLGLLPISFDWTQISYAGQPLTTPFYVSANCWAAVALFYLVIGPIIYYKNVWFSAYLPVLSSSTFDNTGAKYNATRVLTDNSFDLAEYQSYSPMFISMAYSLSYGLNFAAVTGIVVHTFLYNRKEIWSRFKDSRAGGEDVHKRLMRAYREVPDWWYAALSVVVLGLGIFTIRYWDTNLPVWGFVVVTFGLGVVLIVPEGILEGTTNQRVFLNIVTELIAGYAWPGRADANIMASRAAEAVKMYGYNSVKHGLDFAMDLKLAQYMKLAPRVVFVAQLYSSVLSCLTQTGVLYWMLGHIKDLCSPTNPDRFTCNGTRVVYNASVIWGTLGPQRMFERGQTYSALLHFFWIGPVAVIVGYLAYRRWPNSWLRFVNLPIFFNSAGNIPPANTTQYSLWFITAFVFNYLIRRRAFAWWKRYNYLLSAALDTGTAVATIVIFFSVSYHGIKLVWWGNTVNSGTMDARSEPWLHVAKGMHFGPGVGEF</sequence>
<reference evidence="11 12" key="1">
    <citation type="submission" date="2019-03" db="EMBL/GenBank/DDBJ databases">
        <title>Rhodosporidium diobovatum UCD-FST 08-225 genome sequencing, assembly, and annotation.</title>
        <authorList>
            <person name="Fakankun I.U."/>
            <person name="Fristensky B."/>
            <person name="Levin D.B."/>
        </authorList>
    </citation>
    <scope>NUCLEOTIDE SEQUENCE [LARGE SCALE GENOMIC DNA]</scope>
    <source>
        <strain evidence="11 12">UCD-FST 08-225</strain>
    </source>
</reference>
<evidence type="ECO:0000256" key="5">
    <source>
        <dbReference type="ARBA" id="ARBA00022856"/>
    </source>
</evidence>
<keyword evidence="12" id="KW-1185">Reference proteome</keyword>
<evidence type="ECO:0000256" key="3">
    <source>
        <dbReference type="ARBA" id="ARBA00022448"/>
    </source>
</evidence>
<keyword evidence="5" id="KW-0571">Peptide transport</keyword>
<feature type="transmembrane region" description="Helical" evidence="10">
    <location>
        <begin position="666"/>
        <end position="685"/>
    </location>
</feature>
<gene>
    <name evidence="11" type="ORF">DMC30DRAFT_351446</name>
</gene>
<keyword evidence="6" id="KW-0653">Protein transport</keyword>
<keyword evidence="8 10" id="KW-0472">Membrane</keyword>
<keyword evidence="7 10" id="KW-1133">Transmembrane helix</keyword>
<dbReference type="NCBIfam" id="TIGR00728">
    <property type="entry name" value="OPT_sfam"/>
    <property type="match status" value="1"/>
</dbReference>
<feature type="transmembrane region" description="Helical" evidence="10">
    <location>
        <begin position="742"/>
        <end position="764"/>
    </location>
</feature>
<dbReference type="Pfam" id="PF03169">
    <property type="entry name" value="OPT"/>
    <property type="match status" value="1"/>
</dbReference>
<organism evidence="11 12">
    <name type="scientific">Rhodotorula diobovata</name>
    <dbReference type="NCBI Taxonomy" id="5288"/>
    <lineage>
        <taxon>Eukaryota</taxon>
        <taxon>Fungi</taxon>
        <taxon>Dikarya</taxon>
        <taxon>Basidiomycota</taxon>
        <taxon>Pucciniomycotina</taxon>
        <taxon>Microbotryomycetes</taxon>
        <taxon>Sporidiobolales</taxon>
        <taxon>Sporidiobolaceae</taxon>
        <taxon>Rhodotorula</taxon>
    </lineage>
</organism>
<evidence type="ECO:0000256" key="7">
    <source>
        <dbReference type="ARBA" id="ARBA00022989"/>
    </source>
</evidence>
<dbReference type="AlphaFoldDB" id="A0A5C5FVS6"/>
<feature type="transmembrane region" description="Helical" evidence="10">
    <location>
        <begin position="505"/>
        <end position="526"/>
    </location>
</feature>
<dbReference type="GO" id="GO:0016020">
    <property type="term" value="C:membrane"/>
    <property type="evidence" value="ECO:0007669"/>
    <property type="project" value="UniProtKB-SubCell"/>
</dbReference>
<feature type="transmembrane region" description="Helical" evidence="10">
    <location>
        <begin position="713"/>
        <end position="730"/>
    </location>
</feature>
<dbReference type="PANTHER" id="PTHR22601">
    <property type="entry name" value="ISP4 LIKE PROTEIN"/>
    <property type="match status" value="1"/>
</dbReference>
<feature type="transmembrane region" description="Helical" evidence="10">
    <location>
        <begin position="317"/>
        <end position="337"/>
    </location>
</feature>
<comment type="subcellular location">
    <subcellularLocation>
        <location evidence="1">Membrane</location>
        <topology evidence="1">Multi-pass membrane protein</topology>
    </subcellularLocation>
</comment>
<name>A0A5C5FVS6_9BASI</name>
<dbReference type="EMBL" id="SOZI01000053">
    <property type="protein sequence ID" value="TNY20973.1"/>
    <property type="molecule type" value="Genomic_DNA"/>
</dbReference>
<feature type="transmembrane region" description="Helical" evidence="10">
    <location>
        <begin position="212"/>
        <end position="232"/>
    </location>
</feature>
<dbReference type="NCBIfam" id="TIGR00727">
    <property type="entry name" value="ISP4_OPT"/>
    <property type="match status" value="1"/>
</dbReference>
<dbReference type="InterPro" id="IPR004813">
    <property type="entry name" value="OPT"/>
</dbReference>
<evidence type="ECO:0000313" key="11">
    <source>
        <dbReference type="EMBL" id="TNY20973.1"/>
    </source>
</evidence>
<feature type="transmembrane region" description="Helical" evidence="10">
    <location>
        <begin position="238"/>
        <end position="260"/>
    </location>
</feature>
<dbReference type="Proteomes" id="UP000311382">
    <property type="component" value="Unassembled WGS sequence"/>
</dbReference>